<dbReference type="InterPro" id="IPR025093">
    <property type="entry name" value="DUF4020"/>
</dbReference>
<evidence type="ECO:0000259" key="1">
    <source>
        <dbReference type="Pfam" id="PF13212"/>
    </source>
</evidence>
<organism evidence="2 3">
    <name type="scientific">Candidatus Accumulibacter appositus</name>
    <dbReference type="NCBI Taxonomy" id="1454003"/>
    <lineage>
        <taxon>Bacteria</taxon>
        <taxon>Pseudomonadati</taxon>
        <taxon>Pseudomonadota</taxon>
        <taxon>Betaproteobacteria</taxon>
        <taxon>Candidatus Accumulibacter</taxon>
    </lineage>
</organism>
<dbReference type="Pfam" id="PF13289">
    <property type="entry name" value="SIR2_2"/>
    <property type="match status" value="1"/>
</dbReference>
<feature type="domain" description="DUF4020" evidence="1">
    <location>
        <begin position="996"/>
        <end position="1113"/>
    </location>
</feature>
<dbReference type="Proteomes" id="UP000021816">
    <property type="component" value="Unassembled WGS sequence"/>
</dbReference>
<dbReference type="SUPFAM" id="SSF52467">
    <property type="entry name" value="DHS-like NAD/FAD-binding domain"/>
    <property type="match status" value="1"/>
</dbReference>
<protein>
    <recommendedName>
        <fullName evidence="1">DUF4020 domain-containing protein</fullName>
    </recommendedName>
</protein>
<dbReference type="AlphaFoldDB" id="A0A011N4N4"/>
<gene>
    <name evidence="2" type="ORF">AW10_03667</name>
</gene>
<dbReference type="Gene3D" id="3.40.50.1220">
    <property type="entry name" value="TPP-binding domain"/>
    <property type="match status" value="1"/>
</dbReference>
<name>A0A011N4N4_9PROT</name>
<reference evidence="2 3" key="1">
    <citation type="submission" date="2014-02" db="EMBL/GenBank/DDBJ databases">
        <title>Expanding our view of genomic diversity in Candidatus Accumulibacter clades.</title>
        <authorList>
            <person name="Skennerton C.T."/>
            <person name="Barr J.J."/>
            <person name="Slater F.R."/>
            <person name="Bond P.L."/>
            <person name="Tyson G.W."/>
        </authorList>
    </citation>
    <scope>NUCLEOTIDE SEQUENCE [LARGE SCALE GENOMIC DNA]</scope>
    <source>
        <strain evidence="3">BA-92</strain>
    </source>
</reference>
<dbReference type="STRING" id="1454003.AW10_03667"/>
<comment type="caution">
    <text evidence="2">The sequence shown here is derived from an EMBL/GenBank/DDBJ whole genome shotgun (WGS) entry which is preliminary data.</text>
</comment>
<sequence>MKIGQCDFPEPLLTALRDNRLVVFAGAGVSRGAPANLPDFARLAELIADGTGEVRSDSEREDSFLGRLQDSGPKVHSIARDLLHGDGTAAPTTLHRDLLRLFSSAEQVRIVTTNYDPLFEHAAPDVYGGAVPECFRAPALPLGRSFSGIVHVHGDLTHPDEMVLTDADFGRAYLVEGWARRFLVDLFRHFTVFFVGYSHNDLIVSYLARALPAGHAKQRFALVGADDDLQRWSILGIEPVVYEQPSSRDHSALYEGVACLSDWVRRSIFDWQHDVSAIATKPPPEIGDAVAIIEYALKDVSTTRFFAAAARLPDWLSWLDRRGHLDGLFVEGGRLSERDHCLARWLGRYFAARFPDQVLALISAHKSRVHPDFWMELGFGFVRAEGASMPPRAWSRWISVLLTTSSAKPNGDVLMALGDRCIRDDALEDLLRVFDHMAKSHLQMDNEWHDEGFWVSELWDRGLQPKLALVAEPLLRQVIARLEEYHAVRRLQIPPECALDLMDLPPPDTEAIEHDGSSSGVFHVLVNAARGCLHWLASNRPVVAAGWCDQLARSEAPLLRRLSIFTLAARADLAADQKLDWLLAHVQLREAAECPETLSTVRSIYPASSKAKRAELIAAVLACRSPDVGEPREDQISVDERFDWLDALQSADGTCALASKELDHLRARYPGMTRNESTGWWYRIGSVVAGWRSSWQADELLSRPAADWLPQLLEVEGTRSLGPDRFGLGRAVGDAAKTDFGWSVDLAKAMAGAGEWATDLWVALGRGWRERNLDEDEFRKLSVLLARTELYREHLRVVADVIYLLVINEGKPYASHFLSQANEVATALWRHLDRDEQLDTDAAGYLQLAQQRAEGVLVEFLVGSLRIWRQHHEVMPATLNEDYRRALSAIVDDQTLPGRLGRAVLASRVALLMDADEEWTRERMLPCFDAADRRELQAVWDGFLASCWPDPVLAISMDKALLGAVGRINSDLAPLRERFVEYFVAILVSAAPVPVKEWVACLLRQGGAEVGLLFASGVGGQLRQMNESQQQELWQRWLKRYWKNRLNFVPTMLKQGEVARMLEWLPQLPAVFEEAVGLAVDMPPLLQHCSVVRDLTEGKLPARHPAAVARLLIYLGCAQTPHSVWTRGHEIAERLLQAGLPPDLEHKIRELVARLGLG</sequence>
<dbReference type="PATRIC" id="fig|1454003.3.peg.3725"/>
<accession>A0A011N4N4</accession>
<dbReference type="EMBL" id="JEMX01000097">
    <property type="protein sequence ID" value="EXI77478.1"/>
    <property type="molecule type" value="Genomic_DNA"/>
</dbReference>
<dbReference type="Pfam" id="PF13212">
    <property type="entry name" value="DUF4020"/>
    <property type="match status" value="1"/>
</dbReference>
<proteinExistence type="predicted"/>
<evidence type="ECO:0000313" key="3">
    <source>
        <dbReference type="Proteomes" id="UP000021816"/>
    </source>
</evidence>
<dbReference type="InterPro" id="IPR029035">
    <property type="entry name" value="DHS-like_NAD/FAD-binding_dom"/>
</dbReference>
<evidence type="ECO:0000313" key="2">
    <source>
        <dbReference type="EMBL" id="EXI77478.1"/>
    </source>
</evidence>